<dbReference type="STRING" id="32024.GCA_000788295_01304"/>
<evidence type="ECO:0000313" key="1">
    <source>
        <dbReference type="EMBL" id="SUX11264.1"/>
    </source>
</evidence>
<dbReference type="Pfam" id="PF13083">
    <property type="entry name" value="KH_KhpA-B"/>
    <property type="match status" value="1"/>
</dbReference>
<dbReference type="OrthoDB" id="5334617at2"/>
<dbReference type="GeneID" id="93090124"/>
<keyword evidence="2" id="KW-1185">Reference proteome</keyword>
<accession>A0A381DKM9</accession>
<organism evidence="1 2">
    <name type="scientific">Campylobacter sputorum subsp. sputorum</name>
    <dbReference type="NCBI Taxonomy" id="32024"/>
    <lineage>
        <taxon>Bacteria</taxon>
        <taxon>Pseudomonadati</taxon>
        <taxon>Campylobacterota</taxon>
        <taxon>Epsilonproteobacteria</taxon>
        <taxon>Campylobacterales</taxon>
        <taxon>Campylobacteraceae</taxon>
        <taxon>Campylobacter</taxon>
    </lineage>
</organism>
<protein>
    <submittedName>
        <fullName evidence="1">KH domain RNA binding protein YlqC</fullName>
    </submittedName>
</protein>
<gene>
    <name evidence="1" type="ORF">NCTC12475_01480</name>
</gene>
<dbReference type="InterPro" id="IPR020627">
    <property type="entry name" value="KhpA"/>
</dbReference>
<dbReference type="AlphaFoldDB" id="A0A381DKM9"/>
<evidence type="ECO:0000313" key="2">
    <source>
        <dbReference type="Proteomes" id="UP000254920"/>
    </source>
</evidence>
<name>A0A381DKM9_9BACT</name>
<dbReference type="InterPro" id="IPR009019">
    <property type="entry name" value="KH_sf_prok-type"/>
</dbReference>
<dbReference type="RefSeq" id="WP_089182013.1">
    <property type="nucleotide sequence ID" value="NZ_CP043427.1"/>
</dbReference>
<dbReference type="Proteomes" id="UP000254920">
    <property type="component" value="Unassembled WGS sequence"/>
</dbReference>
<reference evidence="1 2" key="1">
    <citation type="submission" date="2018-06" db="EMBL/GenBank/DDBJ databases">
        <authorList>
            <consortium name="Pathogen Informatics"/>
            <person name="Doyle S."/>
        </authorList>
    </citation>
    <scope>NUCLEOTIDE SEQUENCE [LARGE SCALE GENOMIC DNA]</scope>
    <source>
        <strain evidence="1 2">NCTC12475</strain>
    </source>
</reference>
<dbReference type="GO" id="GO:0003723">
    <property type="term" value="F:RNA binding"/>
    <property type="evidence" value="ECO:0007669"/>
    <property type="project" value="InterPro"/>
</dbReference>
<proteinExistence type="predicted"/>
<sequence>MVKNFLLEYARLIAEFPDQVDIKEEQIDDNFCELTIFANKSDAGKLIGKDGRIINAIKAVIIGCKAKNSLSYRVTVKSIE</sequence>
<dbReference type="CDD" id="cd22533">
    <property type="entry name" value="KH-II_YlqC-like"/>
    <property type="match status" value="1"/>
</dbReference>
<dbReference type="EMBL" id="UFVD01000001">
    <property type="protein sequence ID" value="SUX11264.1"/>
    <property type="molecule type" value="Genomic_DNA"/>
</dbReference>
<dbReference type="SUPFAM" id="SSF54814">
    <property type="entry name" value="Prokaryotic type KH domain (KH-domain type II)"/>
    <property type="match status" value="1"/>
</dbReference>